<comment type="caution">
    <text evidence="1">The sequence shown here is derived from an EMBL/GenBank/DDBJ whole genome shotgun (WGS) entry which is preliminary data.</text>
</comment>
<reference evidence="1 2" key="1">
    <citation type="submission" date="2016-07" db="EMBL/GenBank/DDBJ databases">
        <title>Draft genome of Scalindua rubra, obtained from a brine-seawater interface in the Red Sea, sheds light on salt adaptation in anammox bacteria.</title>
        <authorList>
            <person name="Speth D.R."/>
            <person name="Lagkouvardos I."/>
            <person name="Wang Y."/>
            <person name="Qian P.-Y."/>
            <person name="Dutilh B.E."/>
            <person name="Jetten M.S."/>
        </authorList>
    </citation>
    <scope>NUCLEOTIDE SEQUENCE [LARGE SCALE GENOMIC DNA]</scope>
    <source>
        <strain evidence="1">BSI-1</strain>
    </source>
</reference>
<name>A0A1E3X232_9BACT</name>
<dbReference type="AlphaFoldDB" id="A0A1E3X232"/>
<dbReference type="Proteomes" id="UP000094056">
    <property type="component" value="Unassembled WGS sequence"/>
</dbReference>
<proteinExistence type="predicted"/>
<evidence type="ECO:0000313" key="2">
    <source>
        <dbReference type="Proteomes" id="UP000094056"/>
    </source>
</evidence>
<accession>A0A1E3X232</accession>
<organism evidence="1 2">
    <name type="scientific">Candidatus Scalindua rubra</name>
    <dbReference type="NCBI Taxonomy" id="1872076"/>
    <lineage>
        <taxon>Bacteria</taxon>
        <taxon>Pseudomonadati</taxon>
        <taxon>Planctomycetota</taxon>
        <taxon>Candidatus Brocadiia</taxon>
        <taxon>Candidatus Brocadiales</taxon>
        <taxon>Candidatus Scalinduaceae</taxon>
        <taxon>Candidatus Scalindua</taxon>
    </lineage>
</organism>
<dbReference type="EMBL" id="MAYW01000423">
    <property type="protein sequence ID" value="ODS29657.1"/>
    <property type="molecule type" value="Genomic_DNA"/>
</dbReference>
<evidence type="ECO:0000313" key="1">
    <source>
        <dbReference type="EMBL" id="ODS29657.1"/>
    </source>
</evidence>
<gene>
    <name evidence="1" type="ORF">SCARUB_05243</name>
</gene>
<protein>
    <submittedName>
        <fullName evidence="1">Uncharacterized protein</fullName>
    </submittedName>
</protein>
<sequence>MGIKVDKNELYSLIKEAVREVLHEETLEFFFKSIPSVSKEEMEDIKKLYGKPSADKEEASSETVEI</sequence>